<evidence type="ECO:0000256" key="9">
    <source>
        <dbReference type="ARBA" id="ARBA00048679"/>
    </source>
</evidence>
<evidence type="ECO:0000256" key="2">
    <source>
        <dbReference type="ARBA" id="ARBA00022527"/>
    </source>
</evidence>
<gene>
    <name evidence="13" type="ORF">CYMTET_50236</name>
</gene>
<dbReference type="PANTHER" id="PTHR24353">
    <property type="entry name" value="CYCLIC NUCLEOTIDE-DEPENDENT PROTEIN KINASE"/>
    <property type="match status" value="1"/>
</dbReference>
<dbReference type="GO" id="GO:0004691">
    <property type="term" value="F:cAMP-dependent protein kinase activity"/>
    <property type="evidence" value="ECO:0007669"/>
    <property type="project" value="TreeGrafter"/>
</dbReference>
<proteinExistence type="predicted"/>
<evidence type="ECO:0000256" key="4">
    <source>
        <dbReference type="ARBA" id="ARBA00022679"/>
    </source>
</evidence>
<feature type="binding site" evidence="10">
    <location>
        <position position="248"/>
    </location>
    <ligand>
        <name>ATP</name>
        <dbReference type="ChEBI" id="CHEBI:30616"/>
    </ligand>
</feature>
<dbReference type="AlphaFoldDB" id="A0AAE0ETP4"/>
<evidence type="ECO:0000256" key="7">
    <source>
        <dbReference type="ARBA" id="ARBA00022840"/>
    </source>
</evidence>
<keyword evidence="3" id="KW-0597">Phosphoprotein</keyword>
<dbReference type="GO" id="GO:0007010">
    <property type="term" value="P:cytoskeleton organization"/>
    <property type="evidence" value="ECO:0007669"/>
    <property type="project" value="UniProtKB-ARBA"/>
</dbReference>
<comment type="caution">
    <text evidence="13">The sequence shown here is derived from an EMBL/GenBank/DDBJ whole genome shotgun (WGS) entry which is preliminary data.</text>
</comment>
<evidence type="ECO:0000313" key="13">
    <source>
        <dbReference type="EMBL" id="KAK3239859.1"/>
    </source>
</evidence>
<keyword evidence="7 10" id="KW-0067">ATP-binding</keyword>
<dbReference type="SUPFAM" id="SSF56112">
    <property type="entry name" value="Protein kinase-like (PK-like)"/>
    <property type="match status" value="1"/>
</dbReference>
<dbReference type="GO" id="GO:0005524">
    <property type="term" value="F:ATP binding"/>
    <property type="evidence" value="ECO:0007669"/>
    <property type="project" value="UniProtKB-UniRule"/>
</dbReference>
<evidence type="ECO:0000256" key="5">
    <source>
        <dbReference type="ARBA" id="ARBA00022741"/>
    </source>
</evidence>
<accession>A0AAE0ETP4</accession>
<dbReference type="Pfam" id="PF00069">
    <property type="entry name" value="Pkinase"/>
    <property type="match status" value="1"/>
</dbReference>
<evidence type="ECO:0000259" key="12">
    <source>
        <dbReference type="PROSITE" id="PS50011"/>
    </source>
</evidence>
<sequence>EVLSNDEYAAAIGTARSYAEVMPSLESSPVAACRSKPDDLRIPFSPVRGTEVTSPPRQSARQSKKPPLGSDGKSSARASPIGTTGTPPLHGSRLSQLGTSVRSFKGSIVNTLRESLSRVGRVSGTKTEKTSESDLLRSTSASPSRTTPRLRNKPFGKSMLKRASSSNNLVEAVTLTNEADARPAESARKFRSRSVSEYNIKPPHRDKLPTSMAELKLSAQIGRGVTSTVWQATMRSSGKQCAVKAIAKGYVYEKSQLGHVLAERELMKCIRCPFTIDFFGSFQDENHLIFMMEYVCGGDLFELASRVGVFKGPDVAFYAAQVLLGLEAIHAQNYVYRDLKPENILLDLEGFLKLADFGFAKILVDGQRAYTCCGTVEYMAPEVLQKAGSTRAADLWSLGILIFEFFAAVPPFKAGPRDMMLECMLENAIIWPENIIETGKDLIQRLLRVEEEDRIGMGPAGIDEIKRHPFFRFIKWDLLMEKKVSAPHPGLSPRIRKQGNHRDLLNLMRRKASDEHAAKDFEEYFREF</sequence>
<feature type="compositionally biased region" description="Polar residues" evidence="11">
    <location>
        <begin position="51"/>
        <end position="61"/>
    </location>
</feature>
<comment type="catalytic activity">
    <reaction evidence="8">
        <text>L-threonyl-[protein] + ATP = O-phospho-L-threonyl-[protein] + ADP + H(+)</text>
        <dbReference type="Rhea" id="RHEA:46608"/>
        <dbReference type="Rhea" id="RHEA-COMP:11060"/>
        <dbReference type="Rhea" id="RHEA-COMP:11605"/>
        <dbReference type="ChEBI" id="CHEBI:15378"/>
        <dbReference type="ChEBI" id="CHEBI:30013"/>
        <dbReference type="ChEBI" id="CHEBI:30616"/>
        <dbReference type="ChEBI" id="CHEBI:61977"/>
        <dbReference type="ChEBI" id="CHEBI:456216"/>
        <dbReference type="EC" id="2.7.11.1"/>
    </reaction>
</comment>
<dbReference type="EC" id="2.7.11.1" evidence="1"/>
<keyword evidence="14" id="KW-1185">Reference proteome</keyword>
<evidence type="ECO:0000256" key="8">
    <source>
        <dbReference type="ARBA" id="ARBA00047899"/>
    </source>
</evidence>
<protein>
    <recommendedName>
        <fullName evidence="1">non-specific serine/threonine protein kinase</fullName>
        <ecNumber evidence="1">2.7.11.1</ecNumber>
    </recommendedName>
</protein>
<dbReference type="InterPro" id="IPR011009">
    <property type="entry name" value="Kinase-like_dom_sf"/>
</dbReference>
<keyword evidence="5 10" id="KW-0547">Nucleotide-binding</keyword>
<keyword evidence="4" id="KW-0808">Transferase</keyword>
<feature type="domain" description="Protein kinase" evidence="12">
    <location>
        <begin position="215"/>
        <end position="471"/>
    </location>
</feature>
<dbReference type="GO" id="GO:0005952">
    <property type="term" value="C:cAMP-dependent protein kinase complex"/>
    <property type="evidence" value="ECO:0007669"/>
    <property type="project" value="TreeGrafter"/>
</dbReference>
<dbReference type="PROSITE" id="PS00107">
    <property type="entry name" value="PROTEIN_KINASE_ATP"/>
    <property type="match status" value="1"/>
</dbReference>
<name>A0AAE0ETP4_9CHLO</name>
<keyword evidence="2" id="KW-0723">Serine/threonine-protein kinase</keyword>
<reference evidence="13 14" key="1">
    <citation type="journal article" date="2015" name="Genome Biol. Evol.">
        <title>Comparative Genomics of a Bacterivorous Green Alga Reveals Evolutionary Causalities and Consequences of Phago-Mixotrophic Mode of Nutrition.</title>
        <authorList>
            <person name="Burns J.A."/>
            <person name="Paasch A."/>
            <person name="Narechania A."/>
            <person name="Kim E."/>
        </authorList>
    </citation>
    <scope>NUCLEOTIDE SEQUENCE [LARGE SCALE GENOMIC DNA]</scope>
    <source>
        <strain evidence="13 14">PLY_AMNH</strain>
    </source>
</reference>
<feature type="compositionally biased region" description="Polar residues" evidence="11">
    <location>
        <begin position="72"/>
        <end position="86"/>
    </location>
</feature>
<organism evidence="13 14">
    <name type="scientific">Cymbomonas tetramitiformis</name>
    <dbReference type="NCBI Taxonomy" id="36881"/>
    <lineage>
        <taxon>Eukaryota</taxon>
        <taxon>Viridiplantae</taxon>
        <taxon>Chlorophyta</taxon>
        <taxon>Pyramimonadophyceae</taxon>
        <taxon>Pyramimonadales</taxon>
        <taxon>Pyramimonadaceae</taxon>
        <taxon>Cymbomonas</taxon>
    </lineage>
</organism>
<dbReference type="SMART" id="SM00220">
    <property type="entry name" value="S_TKc"/>
    <property type="match status" value="1"/>
</dbReference>
<keyword evidence="6" id="KW-0418">Kinase</keyword>
<dbReference type="InterPro" id="IPR000719">
    <property type="entry name" value="Prot_kinase_dom"/>
</dbReference>
<dbReference type="Proteomes" id="UP001190700">
    <property type="component" value="Unassembled WGS sequence"/>
</dbReference>
<dbReference type="PANTHER" id="PTHR24353:SF37">
    <property type="entry name" value="CAMP-DEPENDENT PROTEIN KINASE CATALYTIC SUBUNIT PRKX"/>
    <property type="match status" value="1"/>
</dbReference>
<dbReference type="EMBL" id="LGRX02033800">
    <property type="protein sequence ID" value="KAK3239859.1"/>
    <property type="molecule type" value="Genomic_DNA"/>
</dbReference>
<dbReference type="Gene3D" id="3.30.200.20">
    <property type="entry name" value="Phosphorylase Kinase, domain 1"/>
    <property type="match status" value="1"/>
</dbReference>
<feature type="compositionally biased region" description="Basic and acidic residues" evidence="11">
    <location>
        <begin position="126"/>
        <end position="135"/>
    </location>
</feature>
<feature type="compositionally biased region" description="Low complexity" evidence="11">
    <location>
        <begin position="136"/>
        <end position="147"/>
    </location>
</feature>
<dbReference type="FunFam" id="1.10.510.10:FF:000024">
    <property type="entry name" value="Probable serine/threonine-protein kinase cot-1"/>
    <property type="match status" value="1"/>
</dbReference>
<dbReference type="PROSITE" id="PS00108">
    <property type="entry name" value="PROTEIN_KINASE_ST"/>
    <property type="match status" value="1"/>
</dbReference>
<evidence type="ECO:0000256" key="1">
    <source>
        <dbReference type="ARBA" id="ARBA00012513"/>
    </source>
</evidence>
<evidence type="ECO:0000256" key="11">
    <source>
        <dbReference type="SAM" id="MobiDB-lite"/>
    </source>
</evidence>
<evidence type="ECO:0000256" key="6">
    <source>
        <dbReference type="ARBA" id="ARBA00022777"/>
    </source>
</evidence>
<evidence type="ECO:0000256" key="10">
    <source>
        <dbReference type="PROSITE-ProRule" id="PRU10141"/>
    </source>
</evidence>
<evidence type="ECO:0000256" key="3">
    <source>
        <dbReference type="ARBA" id="ARBA00022553"/>
    </source>
</evidence>
<feature type="non-terminal residue" evidence="13">
    <location>
        <position position="1"/>
    </location>
</feature>
<dbReference type="InterPro" id="IPR017441">
    <property type="entry name" value="Protein_kinase_ATP_BS"/>
</dbReference>
<comment type="catalytic activity">
    <reaction evidence="9">
        <text>L-seryl-[protein] + ATP = O-phospho-L-seryl-[protein] + ADP + H(+)</text>
        <dbReference type="Rhea" id="RHEA:17989"/>
        <dbReference type="Rhea" id="RHEA-COMP:9863"/>
        <dbReference type="Rhea" id="RHEA-COMP:11604"/>
        <dbReference type="ChEBI" id="CHEBI:15378"/>
        <dbReference type="ChEBI" id="CHEBI:29999"/>
        <dbReference type="ChEBI" id="CHEBI:30616"/>
        <dbReference type="ChEBI" id="CHEBI:83421"/>
        <dbReference type="ChEBI" id="CHEBI:456216"/>
        <dbReference type="EC" id="2.7.11.1"/>
    </reaction>
</comment>
<feature type="region of interest" description="Disordered" evidence="11">
    <location>
        <begin position="25"/>
        <end position="95"/>
    </location>
</feature>
<dbReference type="PROSITE" id="PS50011">
    <property type="entry name" value="PROTEIN_KINASE_DOM"/>
    <property type="match status" value="1"/>
</dbReference>
<feature type="region of interest" description="Disordered" evidence="11">
    <location>
        <begin position="118"/>
        <end position="163"/>
    </location>
</feature>
<evidence type="ECO:0000313" key="14">
    <source>
        <dbReference type="Proteomes" id="UP001190700"/>
    </source>
</evidence>
<dbReference type="Gene3D" id="1.10.510.10">
    <property type="entry name" value="Transferase(Phosphotransferase) domain 1"/>
    <property type="match status" value="1"/>
</dbReference>
<dbReference type="InterPro" id="IPR008271">
    <property type="entry name" value="Ser/Thr_kinase_AS"/>
</dbReference>